<dbReference type="InterPro" id="IPR006059">
    <property type="entry name" value="SBP"/>
</dbReference>
<name>A0A2M7SD21_9BACT</name>
<comment type="caution">
    <text evidence="1">The sequence shown here is derived from an EMBL/GenBank/DDBJ whole genome shotgun (WGS) entry which is preliminary data.</text>
</comment>
<dbReference type="InterPro" id="IPR050490">
    <property type="entry name" value="Bact_solute-bd_prot1"/>
</dbReference>
<dbReference type="SUPFAM" id="SSF53850">
    <property type="entry name" value="Periplasmic binding protein-like II"/>
    <property type="match status" value="1"/>
</dbReference>
<evidence type="ECO:0000313" key="2">
    <source>
        <dbReference type="Proteomes" id="UP000229307"/>
    </source>
</evidence>
<dbReference type="AlphaFoldDB" id="A0A2M7SD21"/>
<organism evidence="1 2">
    <name type="scientific">Candidatus Desantisbacteria bacterium CG_4_10_14_0_8_um_filter_48_22</name>
    <dbReference type="NCBI Taxonomy" id="1974543"/>
    <lineage>
        <taxon>Bacteria</taxon>
        <taxon>Candidatus Desantisiibacteriota</taxon>
    </lineage>
</organism>
<evidence type="ECO:0000313" key="1">
    <source>
        <dbReference type="EMBL" id="PIZ17412.1"/>
    </source>
</evidence>
<protein>
    <recommendedName>
        <fullName evidence="3">Sugar ABC transporter substrate-binding protein</fullName>
    </recommendedName>
</protein>
<evidence type="ECO:0008006" key="3">
    <source>
        <dbReference type="Google" id="ProtNLM"/>
    </source>
</evidence>
<dbReference type="EMBL" id="PFMR01000119">
    <property type="protein sequence ID" value="PIZ17412.1"/>
    <property type="molecule type" value="Genomic_DNA"/>
</dbReference>
<dbReference type="PROSITE" id="PS51257">
    <property type="entry name" value="PROKAR_LIPOPROTEIN"/>
    <property type="match status" value="1"/>
</dbReference>
<dbReference type="Proteomes" id="UP000229307">
    <property type="component" value="Unassembled WGS sequence"/>
</dbReference>
<reference evidence="2" key="1">
    <citation type="submission" date="2017-09" db="EMBL/GenBank/DDBJ databases">
        <title>Depth-based differentiation of microbial function through sediment-hosted aquifers and enrichment of novel symbionts in the deep terrestrial subsurface.</title>
        <authorList>
            <person name="Probst A.J."/>
            <person name="Ladd B."/>
            <person name="Jarett J.K."/>
            <person name="Geller-Mcgrath D.E."/>
            <person name="Sieber C.M.K."/>
            <person name="Emerson J.B."/>
            <person name="Anantharaman K."/>
            <person name="Thomas B.C."/>
            <person name="Malmstrom R."/>
            <person name="Stieglmeier M."/>
            <person name="Klingl A."/>
            <person name="Woyke T."/>
            <person name="Ryan C.M."/>
            <person name="Banfield J.F."/>
        </authorList>
    </citation>
    <scope>NUCLEOTIDE SEQUENCE [LARGE SCALE GENOMIC DNA]</scope>
</reference>
<dbReference type="PANTHER" id="PTHR43649:SF12">
    <property type="entry name" value="DIACETYLCHITOBIOSE BINDING PROTEIN DASA"/>
    <property type="match status" value="1"/>
</dbReference>
<gene>
    <name evidence="1" type="ORF">COY52_04595</name>
</gene>
<sequence length="432" mass="48875">MKRLLVLGGIVVLSLGLLSGCAKKEPVTEEAKEGEIIKIRWMVDPAPNRQQEIAGFESSTLSKGVKVELDMGGAGSPAILTQIAGGNPPDLFSIYDPATLLVYMEKDALLDITPYMKKYNVDPKDFWQALYPYMEYKGKFYGLPPNCGPFVLFYNKKMFDEAGIGYPNDKWTWKELLDAAQKLTKKDPKTGRCTQFGLLNEDPDMFIWQNGGWRYSKDKKKCVIDSKEAKEGFGWYYDLRFKHHVMPTPSEANSLAATGGWGGTLNLFAAKKVAMFIQGRWMAMVFRKDKTLDWNIAPVPRGKYKVTKLASKIFAIPKNCKHPDAAFRFLSYLVGPDQYIIAKSGDGIPSRKSIGNSKDFLSDPAFPNEDRNKIYLDEMNFARAPEYSPFVSEIEANKIFWEEIDLCYNQKSTPDQAMDNIAKRINELMKGK</sequence>
<dbReference type="Pfam" id="PF01547">
    <property type="entry name" value="SBP_bac_1"/>
    <property type="match status" value="1"/>
</dbReference>
<dbReference type="CDD" id="cd13585">
    <property type="entry name" value="PBP2_TMBP_like"/>
    <property type="match status" value="1"/>
</dbReference>
<proteinExistence type="predicted"/>
<dbReference type="PANTHER" id="PTHR43649">
    <property type="entry name" value="ARABINOSE-BINDING PROTEIN-RELATED"/>
    <property type="match status" value="1"/>
</dbReference>
<accession>A0A2M7SD21</accession>
<dbReference type="Gene3D" id="3.40.190.10">
    <property type="entry name" value="Periplasmic binding protein-like II"/>
    <property type="match status" value="1"/>
</dbReference>